<comment type="caution">
    <text evidence="6">The sequence shown here is derived from an EMBL/GenBank/DDBJ whole genome shotgun (WGS) entry which is preliminary data.</text>
</comment>
<dbReference type="EMBL" id="NMUH01006784">
    <property type="protein sequence ID" value="MQM16000.1"/>
    <property type="molecule type" value="Genomic_DNA"/>
</dbReference>
<feature type="domain" description="NB-ARC" evidence="4">
    <location>
        <begin position="41"/>
        <end position="114"/>
    </location>
</feature>
<dbReference type="FunFam" id="1.10.10.10:FF:000322">
    <property type="entry name" value="Probable disease resistance protein At1g63360"/>
    <property type="match status" value="1"/>
</dbReference>
<keyword evidence="2" id="KW-0611">Plant defense</keyword>
<sequence>MASFLSPSLANQNNTDEISNDVKRWSSPVFDQTQIVGLDGDADKIKGWLFGANDATSVIGIVGMGGLGKTTTAQKVFNEKQVEDHFEKRMWVSVSQTFVEEEIMRSMLKNLGDASIGDVARRMGVVEGRIHRPSLLTMEESWSLFCKIAFAGTRGVCQDPRLNEVGLEIVEKCGGLPLAIKAVGGVMFCKPVSVVEWRRIADNFSEELAQGDDFVMASLQLSYDELPTYLKPCFLCFVIYPEDCVILKDQLIHWWIGEGFLPTTSGRSLAETGEDCFMGLLNRCLVETVDRNFNGKIYTCKIHDMVRDLVFKTAEKEGFWILQDSQYRRLGLGPSIEVKHLNSNLKLRALVSTANKQECAPNDRNPSFSGEAKEPSDSGSTVPTLNQNWYSCLPQQLSELTLKFFPGEATPTWLNPGLLPELQCLSIFHGSFACFSTKFWGHGNAERRLHGLMLEVLPDLEADWARLRGAMPYLQLVSASWCPKLQAVGRGRRGCEEGVGSLCRLERRQPLPPGEAAELRGAAAASWQQQPTPARQRPRRWRGRCPLHPPKAVETVALRCPNGQTA</sequence>
<keyword evidence="7" id="KW-1185">Reference proteome</keyword>
<evidence type="ECO:0000256" key="3">
    <source>
        <dbReference type="SAM" id="MobiDB-lite"/>
    </source>
</evidence>
<evidence type="ECO:0000313" key="7">
    <source>
        <dbReference type="Proteomes" id="UP000652761"/>
    </source>
</evidence>
<protein>
    <recommendedName>
        <fullName evidence="8">NB-ARC domain-containing protein</fullName>
    </recommendedName>
</protein>
<feature type="compositionally biased region" description="Basic residues" evidence="3">
    <location>
        <begin position="536"/>
        <end position="545"/>
    </location>
</feature>
<dbReference type="OrthoDB" id="690882at2759"/>
<reference evidence="6" key="1">
    <citation type="submission" date="2017-07" db="EMBL/GenBank/DDBJ databases">
        <title>Taro Niue Genome Assembly and Annotation.</title>
        <authorList>
            <person name="Atibalentja N."/>
            <person name="Keating K."/>
            <person name="Fields C.J."/>
        </authorList>
    </citation>
    <scope>NUCLEOTIDE SEQUENCE</scope>
    <source>
        <strain evidence="6">Niue_2</strain>
        <tissue evidence="6">Leaf</tissue>
    </source>
</reference>
<evidence type="ECO:0008006" key="8">
    <source>
        <dbReference type="Google" id="ProtNLM"/>
    </source>
</evidence>
<dbReference type="GO" id="GO:0042742">
    <property type="term" value="P:defense response to bacterium"/>
    <property type="evidence" value="ECO:0007669"/>
    <property type="project" value="UniProtKB-ARBA"/>
</dbReference>
<dbReference type="AlphaFoldDB" id="A0A843X9L5"/>
<feature type="region of interest" description="Disordered" evidence="3">
    <location>
        <begin position="520"/>
        <end position="548"/>
    </location>
</feature>
<evidence type="ECO:0000259" key="5">
    <source>
        <dbReference type="Pfam" id="PF23559"/>
    </source>
</evidence>
<dbReference type="Pfam" id="PF23559">
    <property type="entry name" value="WHD_DRP"/>
    <property type="match status" value="1"/>
</dbReference>
<name>A0A843X9L5_COLES</name>
<accession>A0A843X9L5</accession>
<proteinExistence type="predicted"/>
<dbReference type="Gene3D" id="1.10.10.10">
    <property type="entry name" value="Winged helix-like DNA-binding domain superfamily/Winged helix DNA-binding domain"/>
    <property type="match status" value="1"/>
</dbReference>
<keyword evidence="1" id="KW-0677">Repeat</keyword>
<dbReference type="PANTHER" id="PTHR23155">
    <property type="entry name" value="DISEASE RESISTANCE PROTEIN RP"/>
    <property type="match status" value="1"/>
</dbReference>
<dbReference type="Gene3D" id="1.10.8.430">
    <property type="entry name" value="Helical domain of apoptotic protease-activating factors"/>
    <property type="match status" value="1"/>
</dbReference>
<dbReference type="InterPro" id="IPR042197">
    <property type="entry name" value="Apaf_helical"/>
</dbReference>
<dbReference type="GO" id="GO:0009626">
    <property type="term" value="P:plant-type hypersensitive response"/>
    <property type="evidence" value="ECO:0007669"/>
    <property type="project" value="UniProtKB-ARBA"/>
</dbReference>
<evidence type="ECO:0000256" key="2">
    <source>
        <dbReference type="ARBA" id="ARBA00022821"/>
    </source>
</evidence>
<dbReference type="PANTHER" id="PTHR23155:SF1172">
    <property type="entry name" value="DISEASE RESISTANCE RPP13-LIKE PROTEIN 4"/>
    <property type="match status" value="1"/>
</dbReference>
<dbReference type="Pfam" id="PF00931">
    <property type="entry name" value="NB-ARC"/>
    <property type="match status" value="1"/>
</dbReference>
<gene>
    <name evidence="6" type="ORF">Taro_048949</name>
</gene>
<dbReference type="GO" id="GO:0043531">
    <property type="term" value="F:ADP binding"/>
    <property type="evidence" value="ECO:0007669"/>
    <property type="project" value="InterPro"/>
</dbReference>
<dbReference type="Proteomes" id="UP000652761">
    <property type="component" value="Unassembled WGS sequence"/>
</dbReference>
<dbReference type="InterPro" id="IPR044974">
    <property type="entry name" value="Disease_R_plants"/>
</dbReference>
<feature type="domain" description="Disease resistance protein winged helix" evidence="5">
    <location>
        <begin position="239"/>
        <end position="310"/>
    </location>
</feature>
<dbReference type="InterPro" id="IPR058922">
    <property type="entry name" value="WHD_DRP"/>
</dbReference>
<dbReference type="InterPro" id="IPR002182">
    <property type="entry name" value="NB-ARC"/>
</dbReference>
<evidence type="ECO:0000313" key="6">
    <source>
        <dbReference type="EMBL" id="MQM16000.1"/>
    </source>
</evidence>
<feature type="compositionally biased region" description="Low complexity" evidence="3">
    <location>
        <begin position="520"/>
        <end position="535"/>
    </location>
</feature>
<dbReference type="InterPro" id="IPR027417">
    <property type="entry name" value="P-loop_NTPase"/>
</dbReference>
<dbReference type="InterPro" id="IPR036388">
    <property type="entry name" value="WH-like_DNA-bd_sf"/>
</dbReference>
<dbReference type="Gene3D" id="3.40.50.300">
    <property type="entry name" value="P-loop containing nucleotide triphosphate hydrolases"/>
    <property type="match status" value="1"/>
</dbReference>
<organism evidence="6 7">
    <name type="scientific">Colocasia esculenta</name>
    <name type="common">Wild taro</name>
    <name type="synonym">Arum esculentum</name>
    <dbReference type="NCBI Taxonomy" id="4460"/>
    <lineage>
        <taxon>Eukaryota</taxon>
        <taxon>Viridiplantae</taxon>
        <taxon>Streptophyta</taxon>
        <taxon>Embryophyta</taxon>
        <taxon>Tracheophyta</taxon>
        <taxon>Spermatophyta</taxon>
        <taxon>Magnoliopsida</taxon>
        <taxon>Liliopsida</taxon>
        <taxon>Araceae</taxon>
        <taxon>Aroideae</taxon>
        <taxon>Colocasieae</taxon>
        <taxon>Colocasia</taxon>
    </lineage>
</organism>
<dbReference type="SUPFAM" id="SSF52540">
    <property type="entry name" value="P-loop containing nucleoside triphosphate hydrolases"/>
    <property type="match status" value="1"/>
</dbReference>
<feature type="region of interest" description="Disordered" evidence="3">
    <location>
        <begin position="357"/>
        <end position="382"/>
    </location>
</feature>
<evidence type="ECO:0000259" key="4">
    <source>
        <dbReference type="Pfam" id="PF00931"/>
    </source>
</evidence>
<evidence type="ECO:0000256" key="1">
    <source>
        <dbReference type="ARBA" id="ARBA00022737"/>
    </source>
</evidence>
<dbReference type="GO" id="GO:0002758">
    <property type="term" value="P:innate immune response-activating signaling pathway"/>
    <property type="evidence" value="ECO:0007669"/>
    <property type="project" value="UniProtKB-ARBA"/>
</dbReference>